<evidence type="ECO:0000256" key="5">
    <source>
        <dbReference type="SAM" id="Phobius"/>
    </source>
</evidence>
<dbReference type="PROSITE" id="PS50111">
    <property type="entry name" value="CHEMOTAXIS_TRANSDUC_2"/>
    <property type="match status" value="1"/>
</dbReference>
<keyword evidence="5" id="KW-0472">Membrane</keyword>
<keyword evidence="5" id="KW-0812">Transmembrane</keyword>
<feature type="transmembrane region" description="Helical" evidence="5">
    <location>
        <begin position="132"/>
        <end position="149"/>
    </location>
</feature>
<dbReference type="SUPFAM" id="SSF58104">
    <property type="entry name" value="Methyl-accepting chemotaxis protein (MCP) signaling domain"/>
    <property type="match status" value="1"/>
</dbReference>
<dbReference type="PANTHER" id="PTHR43531">
    <property type="entry name" value="PROTEIN ICFG"/>
    <property type="match status" value="1"/>
</dbReference>
<protein>
    <submittedName>
        <fullName evidence="8">Methyl-accepting chemotaxis protein</fullName>
    </submittedName>
</protein>
<evidence type="ECO:0000313" key="9">
    <source>
        <dbReference type="Proteomes" id="UP001208690"/>
    </source>
</evidence>
<sequence length="590" mass="61741">MALGSLALVPCVLVAAWIAGTSLLLPGGVSLAFAGMAVLGARMLNTQGRILATVGLIGQAICLTAALSGHPWQLDSHMLFFALLAVCMIISEPIVILAAAGVIAVHHLSLSIALPALVYPSVDLLTNLKRTALHGVIVVIEAAVLWFALRNRNRAYAETLHQNATILASAEETRAALAKAETARIETEGALNDAKLAQEEALAARKTAEQETQNAIETDRKAREAEELARERSAKVEAEQSHVVETLRDALRSLSAGDLCKEIDTPLPEKYEELRKDFNSALTALREAMTVVDQNAETIVEDVASIEDAADTLAKRTEAQASTLEETTAAISQIATNSGNSAQSARQASDAVLTAKSNAESSDQIVQNAIAAMAEIEAFSGQIAKIVDVIEEIAFQTNLLALNAGVEAARAGESGRGFSVVASEVRELARRSSEAAREIGGLIEASGKQVANGVELVSGTGSALQSINAAVDDIASFVSVIAAAAEEQSLSISESNDAMQQLEGVTQQNAAMFEETNGVTQSLARQAESLKAAVARFSIGAVRDRAPQPAARSAMPVGGERAKPVSMPVAATHGNAAAAMPAQETGWEEF</sequence>
<dbReference type="InterPro" id="IPR004090">
    <property type="entry name" value="Chemotax_Me-accpt_rcpt"/>
</dbReference>
<dbReference type="SMART" id="SM00283">
    <property type="entry name" value="MA"/>
    <property type="match status" value="1"/>
</dbReference>
<evidence type="ECO:0000256" key="3">
    <source>
        <dbReference type="PROSITE-ProRule" id="PRU00284"/>
    </source>
</evidence>
<organism evidence="8 9">
    <name type="scientific">Roseobacter sinensis</name>
    <dbReference type="NCBI Taxonomy" id="2931391"/>
    <lineage>
        <taxon>Bacteria</taxon>
        <taxon>Pseudomonadati</taxon>
        <taxon>Pseudomonadota</taxon>
        <taxon>Alphaproteobacteria</taxon>
        <taxon>Rhodobacterales</taxon>
        <taxon>Roseobacteraceae</taxon>
        <taxon>Roseobacter</taxon>
    </lineage>
</organism>
<dbReference type="Gene3D" id="1.10.287.950">
    <property type="entry name" value="Methyl-accepting chemotaxis protein"/>
    <property type="match status" value="1"/>
</dbReference>
<dbReference type="RefSeq" id="WP_263844088.1">
    <property type="nucleotide sequence ID" value="NZ_JALIEB010000005.1"/>
</dbReference>
<comment type="caution">
    <text evidence="8">The sequence shown here is derived from an EMBL/GenBank/DDBJ whole genome shotgun (WGS) entry which is preliminary data.</text>
</comment>
<keyword evidence="4" id="KW-0175">Coiled coil</keyword>
<dbReference type="PRINTS" id="PR00260">
    <property type="entry name" value="CHEMTRNSDUCR"/>
</dbReference>
<feature type="coiled-coil region" evidence="4">
    <location>
        <begin position="191"/>
        <end position="228"/>
    </location>
</feature>
<keyword evidence="9" id="KW-1185">Reference proteome</keyword>
<evidence type="ECO:0000256" key="2">
    <source>
        <dbReference type="ARBA" id="ARBA00029447"/>
    </source>
</evidence>
<evidence type="ECO:0000256" key="1">
    <source>
        <dbReference type="ARBA" id="ARBA00022500"/>
    </source>
</evidence>
<name>A0ABT3BF63_9RHOB</name>
<accession>A0ABT3BF63</accession>
<reference evidence="8 9" key="1">
    <citation type="submission" date="2022-04" db="EMBL/GenBank/DDBJ databases">
        <title>Roseobacter sp. WL0113 is a bacterium isolated from neritic sediment.</title>
        <authorList>
            <person name="Wang L."/>
            <person name="He W."/>
            <person name="Zhang D.-F."/>
        </authorList>
    </citation>
    <scope>NUCLEOTIDE SEQUENCE [LARGE SCALE GENOMIC DNA]</scope>
    <source>
        <strain evidence="8 9">WL0113</strain>
    </source>
</reference>
<dbReference type="InterPro" id="IPR004089">
    <property type="entry name" value="MCPsignal_dom"/>
</dbReference>
<dbReference type="InterPro" id="IPR051310">
    <property type="entry name" value="MCP_chemotaxis"/>
</dbReference>
<feature type="domain" description="Methyl-accepting transducer" evidence="6">
    <location>
        <begin position="295"/>
        <end position="524"/>
    </location>
</feature>
<evidence type="ECO:0000313" key="8">
    <source>
        <dbReference type="EMBL" id="MCV3271769.1"/>
    </source>
</evidence>
<evidence type="ECO:0000259" key="6">
    <source>
        <dbReference type="PROSITE" id="PS50111"/>
    </source>
</evidence>
<evidence type="ECO:0000256" key="4">
    <source>
        <dbReference type="SAM" id="Coils"/>
    </source>
</evidence>
<evidence type="ECO:0000259" key="7">
    <source>
        <dbReference type="PROSITE" id="PS50885"/>
    </source>
</evidence>
<dbReference type="Pfam" id="PF00015">
    <property type="entry name" value="MCPsignal"/>
    <property type="match status" value="1"/>
</dbReference>
<keyword evidence="1" id="KW-0145">Chemotaxis</keyword>
<proteinExistence type="inferred from homology"/>
<feature type="transmembrane region" description="Helical" evidence="5">
    <location>
        <begin position="50"/>
        <end position="67"/>
    </location>
</feature>
<dbReference type="PROSITE" id="PS50885">
    <property type="entry name" value="HAMP"/>
    <property type="match status" value="1"/>
</dbReference>
<dbReference type="PANTHER" id="PTHR43531:SF11">
    <property type="entry name" value="METHYL-ACCEPTING CHEMOTAXIS PROTEIN 3"/>
    <property type="match status" value="1"/>
</dbReference>
<feature type="transmembrane region" description="Helical" evidence="5">
    <location>
        <begin position="79"/>
        <end position="112"/>
    </location>
</feature>
<keyword evidence="3" id="KW-0807">Transducer</keyword>
<dbReference type="InterPro" id="IPR003660">
    <property type="entry name" value="HAMP_dom"/>
</dbReference>
<dbReference type="Proteomes" id="UP001208690">
    <property type="component" value="Unassembled WGS sequence"/>
</dbReference>
<dbReference type="EMBL" id="JALIEB010000005">
    <property type="protein sequence ID" value="MCV3271769.1"/>
    <property type="molecule type" value="Genomic_DNA"/>
</dbReference>
<keyword evidence="5" id="KW-1133">Transmembrane helix</keyword>
<gene>
    <name evidence="8" type="ORF">MUB52_10045</name>
</gene>
<feature type="domain" description="HAMP" evidence="7">
    <location>
        <begin position="238"/>
        <end position="290"/>
    </location>
</feature>
<dbReference type="CDD" id="cd11386">
    <property type="entry name" value="MCP_signal"/>
    <property type="match status" value="1"/>
</dbReference>
<comment type="similarity">
    <text evidence="2">Belongs to the methyl-accepting chemotaxis (MCP) protein family.</text>
</comment>